<evidence type="ECO:0000313" key="2">
    <source>
        <dbReference type="EMBL" id="SBP21030.1"/>
    </source>
</evidence>
<feature type="compositionally biased region" description="Polar residues" evidence="1">
    <location>
        <begin position="9"/>
        <end position="33"/>
    </location>
</feature>
<organism evidence="2">
    <name type="scientific">Iconisemion striatum</name>
    <dbReference type="NCBI Taxonomy" id="60296"/>
    <lineage>
        <taxon>Eukaryota</taxon>
        <taxon>Metazoa</taxon>
        <taxon>Chordata</taxon>
        <taxon>Craniata</taxon>
        <taxon>Vertebrata</taxon>
        <taxon>Euteleostomi</taxon>
        <taxon>Actinopterygii</taxon>
        <taxon>Neopterygii</taxon>
        <taxon>Teleostei</taxon>
        <taxon>Neoteleostei</taxon>
        <taxon>Acanthomorphata</taxon>
        <taxon>Ovalentaria</taxon>
        <taxon>Atherinomorphae</taxon>
        <taxon>Cyprinodontiformes</taxon>
        <taxon>Nothobranchiidae</taxon>
        <taxon>Iconisemion</taxon>
    </lineage>
</organism>
<evidence type="ECO:0000256" key="1">
    <source>
        <dbReference type="SAM" id="MobiDB-lite"/>
    </source>
</evidence>
<accession>A0A1A7XTC6</accession>
<dbReference type="AlphaFoldDB" id="A0A1A7XTC6"/>
<feature type="region of interest" description="Disordered" evidence="1">
    <location>
        <begin position="1"/>
        <end position="33"/>
    </location>
</feature>
<sequence length="105" mass="11871">GGRRRDKSPTASQPRRPRTSSQKRSNQEISKTRVSLGEAYTRWTQMKTFHGIQTHADMANFLMDRYEKSEHEHGHGPSTSTPTKRRRLNPPALSSIAGSLTTLQP</sequence>
<feature type="non-terminal residue" evidence="2">
    <location>
        <position position="1"/>
    </location>
</feature>
<reference evidence="2" key="2">
    <citation type="submission" date="2016-06" db="EMBL/GenBank/DDBJ databases">
        <title>The genome of a short-lived fish provides insights into sex chromosome evolution and the genetic control of aging.</title>
        <authorList>
            <person name="Reichwald K."/>
            <person name="Felder M."/>
            <person name="Petzold A."/>
            <person name="Koch P."/>
            <person name="Groth M."/>
            <person name="Platzer M."/>
        </authorList>
    </citation>
    <scope>NUCLEOTIDE SEQUENCE</scope>
    <source>
        <tissue evidence="2">Brain</tissue>
    </source>
</reference>
<feature type="compositionally biased region" description="Basic and acidic residues" evidence="1">
    <location>
        <begin position="65"/>
        <end position="75"/>
    </location>
</feature>
<gene>
    <name evidence="2" type="primary">N341_06637</name>
</gene>
<feature type="non-terminal residue" evidence="2">
    <location>
        <position position="105"/>
    </location>
</feature>
<proteinExistence type="predicted"/>
<feature type="compositionally biased region" description="Polar residues" evidence="1">
    <location>
        <begin position="96"/>
        <end position="105"/>
    </location>
</feature>
<reference evidence="2" key="1">
    <citation type="submission" date="2016-05" db="EMBL/GenBank/DDBJ databases">
        <authorList>
            <person name="Lavstsen T."/>
            <person name="Jespersen J.S."/>
        </authorList>
    </citation>
    <scope>NUCLEOTIDE SEQUENCE</scope>
    <source>
        <tissue evidence="2">Brain</tissue>
    </source>
</reference>
<dbReference type="EMBL" id="HADW01019630">
    <property type="protein sequence ID" value="SBP21030.1"/>
    <property type="molecule type" value="Transcribed_RNA"/>
</dbReference>
<protein>
    <submittedName>
        <fullName evidence="2">Zinc finger protein 692</fullName>
    </submittedName>
</protein>
<name>A0A1A7XTC6_9TELE</name>
<feature type="region of interest" description="Disordered" evidence="1">
    <location>
        <begin position="65"/>
        <end position="105"/>
    </location>
</feature>